<protein>
    <submittedName>
        <fullName evidence="8">Membrane-spanning 4-domains subfamily A member 15-like</fullName>
    </submittedName>
</protein>
<dbReference type="Pfam" id="PF04103">
    <property type="entry name" value="CD20"/>
    <property type="match status" value="1"/>
</dbReference>
<gene>
    <name evidence="8" type="primary">LOC117667188</name>
</gene>
<feature type="transmembrane region" description="Helical" evidence="6">
    <location>
        <begin position="69"/>
        <end position="92"/>
    </location>
</feature>
<evidence type="ECO:0000313" key="7">
    <source>
        <dbReference type="Proteomes" id="UP001652622"/>
    </source>
</evidence>
<dbReference type="GeneID" id="117667188"/>
<dbReference type="InterPro" id="IPR007237">
    <property type="entry name" value="CD20-like"/>
</dbReference>
<keyword evidence="4 6" id="KW-1133">Transmembrane helix</keyword>
<feature type="transmembrane region" description="Helical" evidence="6">
    <location>
        <begin position="135"/>
        <end position="158"/>
    </location>
</feature>
<evidence type="ECO:0000256" key="5">
    <source>
        <dbReference type="ARBA" id="ARBA00023136"/>
    </source>
</evidence>
<name>A0ABM3Z4B0_PANGU</name>
<dbReference type="PANTHER" id="PTHR23320">
    <property type="entry name" value="MEMBRANE-SPANNING 4-DOMAINS SUBFAMILY A MS4A -RELATED"/>
    <property type="match status" value="1"/>
</dbReference>
<evidence type="ECO:0000256" key="3">
    <source>
        <dbReference type="ARBA" id="ARBA00022692"/>
    </source>
</evidence>
<evidence type="ECO:0000313" key="8">
    <source>
        <dbReference type="RefSeq" id="XP_060543205.1"/>
    </source>
</evidence>
<accession>A0ABM3Z4B0</accession>
<evidence type="ECO:0000256" key="6">
    <source>
        <dbReference type="SAM" id="Phobius"/>
    </source>
</evidence>
<keyword evidence="5 6" id="KW-0472">Membrane</keyword>
<keyword evidence="3 6" id="KW-0812">Transmembrane</keyword>
<comment type="subcellular location">
    <subcellularLocation>
        <location evidence="1">Membrane</location>
        <topology evidence="1">Multi-pass membrane protein</topology>
    </subcellularLocation>
</comment>
<evidence type="ECO:0000256" key="2">
    <source>
        <dbReference type="ARBA" id="ARBA00009565"/>
    </source>
</evidence>
<keyword evidence="7" id="KW-1185">Reference proteome</keyword>
<dbReference type="InterPro" id="IPR030417">
    <property type="entry name" value="MS4A"/>
</dbReference>
<evidence type="ECO:0000256" key="4">
    <source>
        <dbReference type="ARBA" id="ARBA00022989"/>
    </source>
</evidence>
<dbReference type="PANTHER" id="PTHR23320:SF155">
    <property type="entry name" value="MEMBRANE-SPANNING 4-DOMAINS SUBFAMILY A MEMBER 8"/>
    <property type="match status" value="1"/>
</dbReference>
<dbReference type="RefSeq" id="XP_060543205.1">
    <property type="nucleotide sequence ID" value="XM_060687222.1"/>
</dbReference>
<proteinExistence type="inferred from homology"/>
<organism evidence="7 8">
    <name type="scientific">Pantherophis guttatus</name>
    <name type="common">Corn snake</name>
    <name type="synonym">Elaphe guttata</name>
    <dbReference type="NCBI Taxonomy" id="94885"/>
    <lineage>
        <taxon>Eukaryota</taxon>
        <taxon>Metazoa</taxon>
        <taxon>Chordata</taxon>
        <taxon>Craniata</taxon>
        <taxon>Vertebrata</taxon>
        <taxon>Euteleostomi</taxon>
        <taxon>Lepidosauria</taxon>
        <taxon>Squamata</taxon>
        <taxon>Bifurcata</taxon>
        <taxon>Unidentata</taxon>
        <taxon>Episquamata</taxon>
        <taxon>Toxicofera</taxon>
        <taxon>Serpentes</taxon>
        <taxon>Colubroidea</taxon>
        <taxon>Colubridae</taxon>
        <taxon>Colubrinae</taxon>
        <taxon>Pantherophis</taxon>
    </lineage>
</organism>
<evidence type="ECO:0000256" key="1">
    <source>
        <dbReference type="ARBA" id="ARBA00004141"/>
    </source>
</evidence>
<dbReference type="Proteomes" id="UP001652622">
    <property type="component" value="Unplaced"/>
</dbReference>
<sequence length="241" mass="25014">MASGNTVVMPSKGANIQTPSGLPSVALQASGATPYPQLGAQQLGASTSVPQQVLQKNPLQDFLNAETKVFGAIQIMIGLLHIAFGAVVISLPPPSPGVTTVGGYPFWGGIFFISSGSLCITAANSQNRVLVKSSIGMNITSAIMALSGILICITDLAITPYVDQSSYEVYRLKGLPGDTKEAAATTSALTLAHPIPAGCWWWEQCCCWGKTVLIKGQLRASQPGHLTSASTASMACCLCSL</sequence>
<reference evidence="8" key="1">
    <citation type="submission" date="2025-08" db="UniProtKB">
        <authorList>
            <consortium name="RefSeq"/>
        </authorList>
    </citation>
    <scope>IDENTIFICATION</scope>
    <source>
        <tissue evidence="8">Blood</tissue>
    </source>
</reference>
<feature type="transmembrane region" description="Helical" evidence="6">
    <location>
        <begin position="104"/>
        <end position="123"/>
    </location>
</feature>
<comment type="similarity">
    <text evidence="2">Belongs to the MS4A family.</text>
</comment>